<dbReference type="PROSITE" id="PS50927">
    <property type="entry name" value="BULB_LECTIN"/>
    <property type="match status" value="1"/>
</dbReference>
<keyword evidence="7" id="KW-0430">Lectin</keyword>
<dbReference type="GO" id="GO:0005524">
    <property type="term" value="F:ATP binding"/>
    <property type="evidence" value="ECO:0007669"/>
    <property type="project" value="UniProtKB-UniRule"/>
</dbReference>
<evidence type="ECO:0000313" key="24">
    <source>
        <dbReference type="EMBL" id="KAL2507950.1"/>
    </source>
</evidence>
<evidence type="ECO:0000256" key="3">
    <source>
        <dbReference type="ARBA" id="ARBA00022536"/>
    </source>
</evidence>
<dbReference type="CDD" id="cd14066">
    <property type="entry name" value="STKc_IRAK"/>
    <property type="match status" value="1"/>
</dbReference>
<dbReference type="PROSITE" id="PS50011">
    <property type="entry name" value="PROTEIN_KINASE_DOM"/>
    <property type="match status" value="1"/>
</dbReference>
<dbReference type="InterPro" id="IPR036426">
    <property type="entry name" value="Bulb-type_lectin_dom_sf"/>
</dbReference>
<evidence type="ECO:0000256" key="2">
    <source>
        <dbReference type="ARBA" id="ARBA00022527"/>
    </source>
</evidence>
<keyword evidence="8 18" id="KW-0547">Nucleotide-binding</keyword>
<evidence type="ECO:0000256" key="16">
    <source>
        <dbReference type="ARBA" id="ARBA00047899"/>
    </source>
</evidence>
<evidence type="ECO:0000256" key="6">
    <source>
        <dbReference type="ARBA" id="ARBA00022729"/>
    </source>
</evidence>
<dbReference type="PIRSF" id="PIRSF000641">
    <property type="entry name" value="SRK"/>
    <property type="match status" value="1"/>
</dbReference>
<evidence type="ECO:0000256" key="1">
    <source>
        <dbReference type="ARBA" id="ARBA00004479"/>
    </source>
</evidence>
<evidence type="ECO:0000259" key="22">
    <source>
        <dbReference type="PROSITE" id="PS50011"/>
    </source>
</evidence>
<evidence type="ECO:0000256" key="19">
    <source>
        <dbReference type="PROSITE-ProRule" id="PRU10141"/>
    </source>
</evidence>
<evidence type="ECO:0000259" key="23">
    <source>
        <dbReference type="PROSITE" id="PS50927"/>
    </source>
</evidence>
<sequence>MAYALFHFLFFVIFLLPVFTFSQNSGNVPVGTSLVAAEKSTPWLSPSGDFAFGFQKLQNADQFLLSIWYNKIPAKTIVWYPKDTSPVSSGSTVEIDAQNGLVLRDPQGSRLWRTENIVDNVSYGFMNDTGNFVIARSDSLGIWESFKDPSDTMLPTQIIEINGMLVSQKSETNFSRGRFYLRMLSEGNLVLNTRSVSRNLGFDDEYYNSQTSDSVNDSNSGYQLIFNERGSIYVLRKNGERRALTTERSIPSTSDYYHRAALNFDGVLRQYYHPKNFSGNPGWTSAQYWPDNICISVVGDYGSGACGYNSICRLQNGSPICKCPQGYSLADPNDANGHCYPKFIPSCGEDGETGSAEDLYEMLEVSDTDWPTSDFEETSPCSVDCCKNVCLNDCFCAVSIYKDNKCWKKKLPLSNGRLDTSVNVNSFLKLKKVDVPLRRPNLPTPDKPEKDRRTLILVGSVLLGSSVFINFMLVGAACLGFSIIYNKKITNFLQVNDAEGLNLRRFSYKQLAQATDGFKEELGRGAFGIVYKGVMPMGSQTTIAVKKLDRVAQDTEKEFRAEVNVIGQTHHKNLVRLLGFCDEGPHRLLVYEYMNNGTVASFLFGDMKPNWNERTQIAIGIARGLAYLHEECSTQIIHCDIKPQNILLDEYYNARISDFGLAKLLMINQSRTLTNIRGTKGYVAPEWFRNAKVTVKVDVYSFGVLLLEIITCRRSVEDLEFGDGENRILSDWVWDCFHERRLDTLVENDIEALNDKKRLERFVMVGIWCIQEDSSLRPTMRNVIQMLEGILQVKVPSCPSPNFNSTGSLNRQ</sequence>
<feature type="chain" id="PRO_5044829686" description="Receptor-like serine/threonine-protein kinase" evidence="21">
    <location>
        <begin position="23"/>
        <end position="812"/>
    </location>
</feature>
<comment type="similarity">
    <text evidence="18">Belongs to the protein kinase superfamily. Ser/Thr protein kinase family.</text>
</comment>
<feature type="transmembrane region" description="Helical" evidence="20">
    <location>
        <begin position="455"/>
        <end position="485"/>
    </location>
</feature>
<dbReference type="AlphaFoldDB" id="A0ABD1T5T6"/>
<evidence type="ECO:0000256" key="11">
    <source>
        <dbReference type="ARBA" id="ARBA00022989"/>
    </source>
</evidence>
<keyword evidence="3" id="KW-0245">EGF-like domain</keyword>
<dbReference type="EC" id="2.7.11.1" evidence="18"/>
<dbReference type="Gene3D" id="1.10.510.10">
    <property type="entry name" value="Transferase(Phosphotransferase) domain 1"/>
    <property type="match status" value="1"/>
</dbReference>
<dbReference type="Gene3D" id="2.90.10.10">
    <property type="entry name" value="Bulb-type lectin domain"/>
    <property type="match status" value="2"/>
</dbReference>
<evidence type="ECO:0000256" key="5">
    <source>
        <dbReference type="ARBA" id="ARBA00022692"/>
    </source>
</evidence>
<dbReference type="SUPFAM" id="SSF56112">
    <property type="entry name" value="Protein kinase-like (PK-like)"/>
    <property type="match status" value="1"/>
</dbReference>
<evidence type="ECO:0000256" key="10">
    <source>
        <dbReference type="ARBA" id="ARBA00022840"/>
    </source>
</evidence>
<keyword evidence="11 20" id="KW-1133">Transmembrane helix</keyword>
<dbReference type="Gene3D" id="3.30.200.20">
    <property type="entry name" value="Phosphorylase Kinase, domain 1"/>
    <property type="match status" value="1"/>
</dbReference>
<keyword evidence="25" id="KW-1185">Reference proteome</keyword>
<dbReference type="PROSITE" id="PS00107">
    <property type="entry name" value="PROTEIN_KINASE_ATP"/>
    <property type="match status" value="1"/>
</dbReference>
<keyword evidence="12 20" id="KW-0472">Membrane</keyword>
<feature type="signal peptide" evidence="21">
    <location>
        <begin position="1"/>
        <end position="22"/>
    </location>
</feature>
<evidence type="ECO:0000256" key="13">
    <source>
        <dbReference type="ARBA" id="ARBA00023157"/>
    </source>
</evidence>
<dbReference type="SUPFAM" id="SSF51110">
    <property type="entry name" value="alpha-D-mannose-specific plant lectins"/>
    <property type="match status" value="1"/>
</dbReference>
<keyword evidence="6 21" id="KW-0732">Signal</keyword>
<dbReference type="InterPro" id="IPR051343">
    <property type="entry name" value="G-type_lectin_kinases/EP1-like"/>
</dbReference>
<dbReference type="InterPro" id="IPR000719">
    <property type="entry name" value="Prot_kinase_dom"/>
</dbReference>
<feature type="domain" description="Bulb-type lectin" evidence="23">
    <location>
        <begin position="25"/>
        <end position="147"/>
    </location>
</feature>
<comment type="catalytic activity">
    <reaction evidence="17 18">
        <text>L-seryl-[protein] + ATP = O-phospho-L-seryl-[protein] + ADP + H(+)</text>
        <dbReference type="Rhea" id="RHEA:17989"/>
        <dbReference type="Rhea" id="RHEA-COMP:9863"/>
        <dbReference type="Rhea" id="RHEA-COMP:11604"/>
        <dbReference type="ChEBI" id="CHEBI:15378"/>
        <dbReference type="ChEBI" id="CHEBI:29999"/>
        <dbReference type="ChEBI" id="CHEBI:30616"/>
        <dbReference type="ChEBI" id="CHEBI:83421"/>
        <dbReference type="ChEBI" id="CHEBI:456216"/>
        <dbReference type="EC" id="2.7.11.1"/>
    </reaction>
</comment>
<dbReference type="SMART" id="SM00108">
    <property type="entry name" value="B_lectin"/>
    <property type="match status" value="1"/>
</dbReference>
<comment type="catalytic activity">
    <reaction evidence="16 18">
        <text>L-threonyl-[protein] + ATP = O-phospho-L-threonyl-[protein] + ADP + H(+)</text>
        <dbReference type="Rhea" id="RHEA:46608"/>
        <dbReference type="Rhea" id="RHEA-COMP:11060"/>
        <dbReference type="Rhea" id="RHEA-COMP:11605"/>
        <dbReference type="ChEBI" id="CHEBI:15378"/>
        <dbReference type="ChEBI" id="CHEBI:30013"/>
        <dbReference type="ChEBI" id="CHEBI:30616"/>
        <dbReference type="ChEBI" id="CHEBI:61977"/>
        <dbReference type="ChEBI" id="CHEBI:456216"/>
        <dbReference type="EC" id="2.7.11.1"/>
    </reaction>
</comment>
<dbReference type="InterPro" id="IPR008271">
    <property type="entry name" value="Ser/Thr_kinase_AS"/>
</dbReference>
<keyword evidence="4 18" id="KW-0808">Transferase</keyword>
<dbReference type="GO" id="GO:0030246">
    <property type="term" value="F:carbohydrate binding"/>
    <property type="evidence" value="ECO:0007669"/>
    <property type="project" value="UniProtKB-KW"/>
</dbReference>
<accession>A0ABD1T5T6</accession>
<evidence type="ECO:0000256" key="8">
    <source>
        <dbReference type="ARBA" id="ARBA00022741"/>
    </source>
</evidence>
<dbReference type="InterPro" id="IPR001480">
    <property type="entry name" value="Bulb-type_lectin_dom"/>
</dbReference>
<feature type="domain" description="Protein kinase" evidence="22">
    <location>
        <begin position="516"/>
        <end position="791"/>
    </location>
</feature>
<evidence type="ECO:0000256" key="4">
    <source>
        <dbReference type="ARBA" id="ARBA00022679"/>
    </source>
</evidence>
<dbReference type="GO" id="GO:0004674">
    <property type="term" value="F:protein serine/threonine kinase activity"/>
    <property type="evidence" value="ECO:0007669"/>
    <property type="project" value="UniProtKB-KW"/>
</dbReference>
<dbReference type="PANTHER" id="PTHR47976:SF119">
    <property type="entry name" value="G-TYPE LECTIN S-RECEPTOR-LIKE SERINE_THREONINE-PROTEIN KINASE RLK1"/>
    <property type="match status" value="1"/>
</dbReference>
<protein>
    <recommendedName>
        <fullName evidence="18">Receptor-like serine/threonine-protein kinase</fullName>
        <ecNumber evidence="18">2.7.11.1</ecNumber>
    </recommendedName>
</protein>
<keyword evidence="14" id="KW-0675">Receptor</keyword>
<keyword evidence="13" id="KW-1015">Disulfide bond</keyword>
<keyword evidence="2 18" id="KW-0723">Serine/threonine-protein kinase</keyword>
<keyword evidence="10 18" id="KW-0067">ATP-binding</keyword>
<reference evidence="25" key="1">
    <citation type="submission" date="2024-07" db="EMBL/GenBank/DDBJ databases">
        <title>Two chromosome-level genome assemblies of Korean endemic species Abeliophyllum distichum and Forsythia ovata (Oleaceae).</title>
        <authorList>
            <person name="Jang H."/>
        </authorList>
    </citation>
    <scope>NUCLEOTIDE SEQUENCE [LARGE SCALE GENOMIC DNA]</scope>
</reference>
<evidence type="ECO:0000256" key="9">
    <source>
        <dbReference type="ARBA" id="ARBA00022777"/>
    </source>
</evidence>
<dbReference type="EMBL" id="JBFOLJ010000009">
    <property type="protein sequence ID" value="KAL2507950.1"/>
    <property type="molecule type" value="Genomic_DNA"/>
</dbReference>
<keyword evidence="15" id="KW-0325">Glycoprotein</keyword>
<evidence type="ECO:0000256" key="7">
    <source>
        <dbReference type="ARBA" id="ARBA00022734"/>
    </source>
</evidence>
<feature type="binding site" evidence="19">
    <location>
        <position position="547"/>
    </location>
    <ligand>
        <name>ATP</name>
        <dbReference type="ChEBI" id="CHEBI:30616"/>
    </ligand>
</feature>
<dbReference type="Proteomes" id="UP001604277">
    <property type="component" value="Unassembled WGS sequence"/>
</dbReference>
<dbReference type="FunFam" id="2.90.10.10:FF:000013">
    <property type="entry name" value="G-type lectin S-receptor-like serine/threonine-protein kinase LECRK1"/>
    <property type="match status" value="1"/>
</dbReference>
<name>A0ABD1T5T6_9LAMI</name>
<comment type="caution">
    <text evidence="24">The sequence shown here is derived from an EMBL/GenBank/DDBJ whole genome shotgun (WGS) entry which is preliminary data.</text>
</comment>
<dbReference type="InterPro" id="IPR011009">
    <property type="entry name" value="Kinase-like_dom_sf"/>
</dbReference>
<keyword evidence="5 20" id="KW-0812">Transmembrane</keyword>
<dbReference type="SMART" id="SM00220">
    <property type="entry name" value="S_TKc"/>
    <property type="match status" value="1"/>
</dbReference>
<organism evidence="24 25">
    <name type="scientific">Forsythia ovata</name>
    <dbReference type="NCBI Taxonomy" id="205694"/>
    <lineage>
        <taxon>Eukaryota</taxon>
        <taxon>Viridiplantae</taxon>
        <taxon>Streptophyta</taxon>
        <taxon>Embryophyta</taxon>
        <taxon>Tracheophyta</taxon>
        <taxon>Spermatophyta</taxon>
        <taxon>Magnoliopsida</taxon>
        <taxon>eudicotyledons</taxon>
        <taxon>Gunneridae</taxon>
        <taxon>Pentapetalae</taxon>
        <taxon>asterids</taxon>
        <taxon>lamiids</taxon>
        <taxon>Lamiales</taxon>
        <taxon>Oleaceae</taxon>
        <taxon>Forsythieae</taxon>
        <taxon>Forsythia</taxon>
    </lineage>
</organism>
<dbReference type="FunFam" id="3.30.200.20:FF:000059">
    <property type="entry name" value="S-receptor-like serine/threonine-protein kinase"/>
    <property type="match status" value="1"/>
</dbReference>
<evidence type="ECO:0000256" key="21">
    <source>
        <dbReference type="SAM" id="SignalP"/>
    </source>
</evidence>
<evidence type="ECO:0000256" key="15">
    <source>
        <dbReference type="ARBA" id="ARBA00023180"/>
    </source>
</evidence>
<evidence type="ECO:0000256" key="18">
    <source>
        <dbReference type="PIRNR" id="PIRNR000641"/>
    </source>
</evidence>
<evidence type="ECO:0000256" key="14">
    <source>
        <dbReference type="ARBA" id="ARBA00023170"/>
    </source>
</evidence>
<evidence type="ECO:0000256" key="17">
    <source>
        <dbReference type="ARBA" id="ARBA00048679"/>
    </source>
</evidence>
<dbReference type="FunFam" id="1.10.510.10:FF:000237">
    <property type="entry name" value="G-type lectin S-receptor-like serine/threonine-protein kinase"/>
    <property type="match status" value="1"/>
</dbReference>
<dbReference type="GO" id="GO:0016020">
    <property type="term" value="C:membrane"/>
    <property type="evidence" value="ECO:0007669"/>
    <property type="project" value="UniProtKB-SubCell"/>
</dbReference>
<gene>
    <name evidence="24" type="ORF">Fot_31597</name>
</gene>
<dbReference type="Pfam" id="PF01453">
    <property type="entry name" value="B_lectin"/>
    <property type="match status" value="1"/>
</dbReference>
<dbReference type="Pfam" id="PF00069">
    <property type="entry name" value="Pkinase"/>
    <property type="match status" value="1"/>
</dbReference>
<dbReference type="PROSITE" id="PS00108">
    <property type="entry name" value="PROTEIN_KINASE_ST"/>
    <property type="match status" value="1"/>
</dbReference>
<dbReference type="InterPro" id="IPR024171">
    <property type="entry name" value="SRK-like_kinase"/>
</dbReference>
<evidence type="ECO:0000256" key="12">
    <source>
        <dbReference type="ARBA" id="ARBA00023136"/>
    </source>
</evidence>
<evidence type="ECO:0000313" key="25">
    <source>
        <dbReference type="Proteomes" id="UP001604277"/>
    </source>
</evidence>
<evidence type="ECO:0000256" key="20">
    <source>
        <dbReference type="SAM" id="Phobius"/>
    </source>
</evidence>
<keyword evidence="9 18" id="KW-0418">Kinase</keyword>
<dbReference type="PANTHER" id="PTHR47976">
    <property type="entry name" value="G-TYPE LECTIN S-RECEPTOR-LIKE SERINE/THREONINE-PROTEIN KINASE SD2-5"/>
    <property type="match status" value="1"/>
</dbReference>
<comment type="subcellular location">
    <subcellularLocation>
        <location evidence="1">Membrane</location>
        <topology evidence="1">Single-pass type I membrane protein</topology>
    </subcellularLocation>
</comment>
<proteinExistence type="inferred from homology"/>
<dbReference type="InterPro" id="IPR017441">
    <property type="entry name" value="Protein_kinase_ATP_BS"/>
</dbReference>